<feature type="domain" description="Electron transfer flavoprotein alpha/beta-subunit N-terminal" evidence="5">
    <location>
        <begin position="23"/>
        <end position="214"/>
    </location>
</feature>
<evidence type="ECO:0000256" key="2">
    <source>
        <dbReference type="ARBA" id="ARBA00016797"/>
    </source>
</evidence>
<dbReference type="AlphaFoldDB" id="A0AAX4HPU0"/>
<gene>
    <name evidence="6" type="ORF">SOO65_01100</name>
</gene>
<dbReference type="InterPro" id="IPR014729">
    <property type="entry name" value="Rossmann-like_a/b/a_fold"/>
</dbReference>
<dbReference type="PANTHER" id="PTHR21294">
    <property type="entry name" value="ELECTRON TRANSFER FLAVOPROTEIN BETA-SUBUNIT"/>
    <property type="match status" value="1"/>
</dbReference>
<comment type="similarity">
    <text evidence="1">Belongs to the ETF beta-subunit/FixA family.</text>
</comment>
<evidence type="ECO:0000259" key="5">
    <source>
        <dbReference type="SMART" id="SM00893"/>
    </source>
</evidence>
<evidence type="ECO:0000313" key="7">
    <source>
        <dbReference type="Proteomes" id="UP001324634"/>
    </source>
</evidence>
<accession>A0AAX4HPU0</accession>
<dbReference type="InterPro" id="IPR012255">
    <property type="entry name" value="ETF_b"/>
</dbReference>
<dbReference type="InterPro" id="IPR033948">
    <property type="entry name" value="ETF_beta_N"/>
</dbReference>
<protein>
    <recommendedName>
        <fullName evidence="2">Electron transfer flavoprotein subunit beta</fullName>
    </recommendedName>
</protein>
<evidence type="ECO:0000313" key="6">
    <source>
        <dbReference type="EMBL" id="WPU65339.1"/>
    </source>
</evidence>
<dbReference type="KEGG" id="psti:SOO65_01100"/>
<evidence type="ECO:0000256" key="1">
    <source>
        <dbReference type="ARBA" id="ARBA00007557"/>
    </source>
</evidence>
<dbReference type="SMART" id="SM00893">
    <property type="entry name" value="ETF"/>
    <property type="match status" value="1"/>
</dbReference>
<keyword evidence="3" id="KW-0813">Transport</keyword>
<dbReference type="PIRSF" id="PIRSF000090">
    <property type="entry name" value="Beta-ETF"/>
    <property type="match status" value="1"/>
</dbReference>
<proteinExistence type="inferred from homology"/>
<organism evidence="6 7">
    <name type="scientific">Peredibacter starrii</name>
    <dbReference type="NCBI Taxonomy" id="28202"/>
    <lineage>
        <taxon>Bacteria</taxon>
        <taxon>Pseudomonadati</taxon>
        <taxon>Bdellovibrionota</taxon>
        <taxon>Bacteriovoracia</taxon>
        <taxon>Bacteriovoracales</taxon>
        <taxon>Bacteriovoracaceae</taxon>
        <taxon>Peredibacter</taxon>
    </lineage>
</organism>
<dbReference type="GO" id="GO:0009055">
    <property type="term" value="F:electron transfer activity"/>
    <property type="evidence" value="ECO:0007669"/>
    <property type="project" value="InterPro"/>
</dbReference>
<sequence length="262" mass="28037">MNIFVCVKQVPDTETKITPTGDGSFIETASIKWIMNPYDEFAVEQALLIKQSNPAANVTVVRVGSVKDTEALRTAMAMGADDAALVEANDSLDSHSIAKALKGAIEKTGKKPDIILAGKQAIDDDALQVPQILAEMLGLPSVSVIVGFELNGTTVKVKREVEGGALEVYEVNTPVVLACNKGLNTPRYASLPGIMKAKKKPMAQYSLADVGVSDADRRVKYSQFRLPPEKPAGKKFDATDAAKQKEVVAQVVGLLRTEAKVI</sequence>
<dbReference type="Pfam" id="PF01012">
    <property type="entry name" value="ETF"/>
    <property type="match status" value="1"/>
</dbReference>
<dbReference type="PANTHER" id="PTHR21294:SF8">
    <property type="entry name" value="ELECTRON TRANSFER FLAVOPROTEIN SUBUNIT BETA"/>
    <property type="match status" value="1"/>
</dbReference>
<reference evidence="6 7" key="1">
    <citation type="submission" date="2023-11" db="EMBL/GenBank/DDBJ databases">
        <title>Peredibacter starrii A3.12.</title>
        <authorList>
            <person name="Mitchell R.J."/>
        </authorList>
    </citation>
    <scope>NUCLEOTIDE SEQUENCE [LARGE SCALE GENOMIC DNA]</scope>
    <source>
        <strain evidence="6 7">A3.12</strain>
    </source>
</reference>
<dbReference type="RefSeq" id="WP_321395613.1">
    <property type="nucleotide sequence ID" value="NZ_CP139487.1"/>
</dbReference>
<keyword evidence="4" id="KW-0249">Electron transport</keyword>
<dbReference type="Proteomes" id="UP001324634">
    <property type="component" value="Chromosome"/>
</dbReference>
<dbReference type="InterPro" id="IPR014730">
    <property type="entry name" value="ETF_a/b_N"/>
</dbReference>
<evidence type="ECO:0000256" key="4">
    <source>
        <dbReference type="ARBA" id="ARBA00022982"/>
    </source>
</evidence>
<keyword evidence="7" id="KW-1185">Reference proteome</keyword>
<evidence type="ECO:0000256" key="3">
    <source>
        <dbReference type="ARBA" id="ARBA00022448"/>
    </source>
</evidence>
<dbReference type="CDD" id="cd01714">
    <property type="entry name" value="ETF_beta"/>
    <property type="match status" value="1"/>
</dbReference>
<dbReference type="Gene3D" id="3.40.50.620">
    <property type="entry name" value="HUPs"/>
    <property type="match status" value="1"/>
</dbReference>
<dbReference type="SUPFAM" id="SSF52402">
    <property type="entry name" value="Adenine nucleotide alpha hydrolases-like"/>
    <property type="match status" value="1"/>
</dbReference>
<dbReference type="EMBL" id="CP139487">
    <property type="protein sequence ID" value="WPU65339.1"/>
    <property type="molecule type" value="Genomic_DNA"/>
</dbReference>
<name>A0AAX4HPU0_9BACT</name>